<organism evidence="1 2">
    <name type="scientific">Nostoc edaphicum CCNP1411</name>
    <dbReference type="NCBI Taxonomy" id="1472755"/>
    <lineage>
        <taxon>Bacteria</taxon>
        <taxon>Bacillati</taxon>
        <taxon>Cyanobacteriota</taxon>
        <taxon>Cyanophyceae</taxon>
        <taxon>Nostocales</taxon>
        <taxon>Nostocaceae</taxon>
        <taxon>Nostoc</taxon>
    </lineage>
</organism>
<protein>
    <recommendedName>
        <fullName evidence="3">DUF2281 domain-containing protein</fullName>
    </recommendedName>
</protein>
<dbReference type="Proteomes" id="UP000514713">
    <property type="component" value="Chromosome"/>
</dbReference>
<keyword evidence="2" id="KW-1185">Reference proteome</keyword>
<proteinExistence type="predicted"/>
<evidence type="ECO:0000313" key="2">
    <source>
        <dbReference type="Proteomes" id="UP000514713"/>
    </source>
</evidence>
<dbReference type="RefSeq" id="WP_181929193.1">
    <property type="nucleotide sequence ID" value="NZ_CP054698.1"/>
</dbReference>
<reference evidence="2" key="1">
    <citation type="submission" date="2020-06" db="EMBL/GenBank/DDBJ databases">
        <title>Nostoc edaphicum CCNP1411 genome.</title>
        <authorList>
            <person name="Fidor A."/>
            <person name="Grabski M."/>
            <person name="Gawor J."/>
            <person name="Gromadka R."/>
            <person name="Wegrzyn G."/>
            <person name="Mazur-Marzec H."/>
        </authorList>
    </citation>
    <scope>NUCLEOTIDE SEQUENCE [LARGE SCALE GENOMIC DNA]</scope>
    <source>
        <strain evidence="2">CCNP1411</strain>
    </source>
</reference>
<accession>A0A7D7LKH3</accession>
<evidence type="ECO:0000313" key="1">
    <source>
        <dbReference type="EMBL" id="QMS91587.1"/>
    </source>
</evidence>
<dbReference type="AlphaFoldDB" id="A0A7D7LKH3"/>
<name>A0A7D7LKH3_9NOSO</name>
<dbReference type="KEGG" id="ned:HUN01_29785"/>
<evidence type="ECO:0008006" key="3">
    <source>
        <dbReference type="Google" id="ProtNLM"/>
    </source>
</evidence>
<dbReference type="EMBL" id="CP054698">
    <property type="protein sequence ID" value="QMS91587.1"/>
    <property type="molecule type" value="Genomic_DNA"/>
</dbReference>
<sequence length="81" mass="9360">MNVQLVNSLVEVVLNLSPEEQKLFQEKLSNKNLTLLALASKPKTSSERLLLWQEWIDTAPKSYANLDDEALRRENIYDDEV</sequence>
<gene>
    <name evidence="1" type="ORF">HUN01_29785</name>
</gene>